<dbReference type="CDD" id="cd13850">
    <property type="entry name" value="CuRO_1_Abr2_like"/>
    <property type="match status" value="1"/>
</dbReference>
<evidence type="ECO:0000259" key="7">
    <source>
        <dbReference type="Pfam" id="PF07732"/>
    </source>
</evidence>
<dbReference type="InterPro" id="IPR011707">
    <property type="entry name" value="Cu-oxidase-like_N"/>
</dbReference>
<evidence type="ECO:0000256" key="1">
    <source>
        <dbReference type="ARBA" id="ARBA00010609"/>
    </source>
</evidence>
<keyword evidence="9" id="KW-1185">Reference proteome</keyword>
<gene>
    <name evidence="8" type="ORF">RSOLAG1IB_10830</name>
</gene>
<dbReference type="OrthoDB" id="2121828at2759"/>
<keyword evidence="5" id="KW-0325">Glycoprotein</keyword>
<evidence type="ECO:0000256" key="3">
    <source>
        <dbReference type="ARBA" id="ARBA00023002"/>
    </source>
</evidence>
<evidence type="ECO:0000313" key="8">
    <source>
        <dbReference type="EMBL" id="CEL63522.1"/>
    </source>
</evidence>
<comment type="similarity">
    <text evidence="1">Belongs to the multicopper oxidase family.</text>
</comment>
<dbReference type="PANTHER" id="PTHR11709">
    <property type="entry name" value="MULTI-COPPER OXIDASE"/>
    <property type="match status" value="1"/>
</dbReference>
<feature type="chain" id="PRO_5002128009" evidence="6">
    <location>
        <begin position="20"/>
        <end position="264"/>
    </location>
</feature>
<keyword evidence="2" id="KW-0479">Metal-binding</keyword>
<evidence type="ECO:0000256" key="2">
    <source>
        <dbReference type="ARBA" id="ARBA00022723"/>
    </source>
</evidence>
<feature type="signal peptide" evidence="6">
    <location>
        <begin position="1"/>
        <end position="19"/>
    </location>
</feature>
<accession>A0A0B7G4Y3</accession>
<keyword evidence="3" id="KW-0560">Oxidoreductase</keyword>
<protein>
    <submittedName>
        <fullName evidence="8">Laccase-1</fullName>
    </submittedName>
</protein>
<dbReference type="EMBL" id="LN679183">
    <property type="protein sequence ID" value="CEL63522.1"/>
    <property type="molecule type" value="Genomic_DNA"/>
</dbReference>
<dbReference type="InterPro" id="IPR045087">
    <property type="entry name" value="Cu-oxidase_fam"/>
</dbReference>
<dbReference type="GO" id="GO:0016491">
    <property type="term" value="F:oxidoreductase activity"/>
    <property type="evidence" value="ECO:0007669"/>
    <property type="project" value="UniProtKB-KW"/>
</dbReference>
<evidence type="ECO:0000256" key="4">
    <source>
        <dbReference type="ARBA" id="ARBA00023008"/>
    </source>
</evidence>
<proteinExistence type="inferred from homology"/>
<dbReference type="Proteomes" id="UP000059188">
    <property type="component" value="Unassembled WGS sequence"/>
</dbReference>
<dbReference type="InterPro" id="IPR008972">
    <property type="entry name" value="Cupredoxin"/>
</dbReference>
<keyword evidence="6" id="KW-0732">Signal</keyword>
<dbReference type="PANTHER" id="PTHR11709:SF488">
    <property type="entry name" value="LACCASE-RELATED"/>
    <property type="match status" value="1"/>
</dbReference>
<name>A0A0B7G4Y3_THACB</name>
<dbReference type="GO" id="GO:0005507">
    <property type="term" value="F:copper ion binding"/>
    <property type="evidence" value="ECO:0007669"/>
    <property type="project" value="InterPro"/>
</dbReference>
<dbReference type="Pfam" id="PF07732">
    <property type="entry name" value="Cu-oxidase_3"/>
    <property type="match status" value="1"/>
</dbReference>
<evidence type="ECO:0000256" key="6">
    <source>
        <dbReference type="SAM" id="SignalP"/>
    </source>
</evidence>
<dbReference type="SUPFAM" id="SSF49503">
    <property type="entry name" value="Cupredoxins"/>
    <property type="match status" value="1"/>
</dbReference>
<evidence type="ECO:0000313" key="9">
    <source>
        <dbReference type="Proteomes" id="UP000059188"/>
    </source>
</evidence>
<dbReference type="STRING" id="1108050.A0A0B7G4Y3"/>
<dbReference type="AlphaFoldDB" id="A0A0B7G4Y3"/>
<evidence type="ECO:0000256" key="5">
    <source>
        <dbReference type="ARBA" id="ARBA00023180"/>
    </source>
</evidence>
<feature type="domain" description="Plastocyanin-like" evidence="7">
    <location>
        <begin position="28"/>
        <end position="125"/>
    </location>
</feature>
<organism evidence="8 9">
    <name type="scientific">Thanatephorus cucumeris (strain AG1-IB / isolate 7/3/14)</name>
    <name type="common">Lettuce bottom rot fungus</name>
    <name type="synonym">Rhizoctonia solani</name>
    <dbReference type="NCBI Taxonomy" id="1108050"/>
    <lineage>
        <taxon>Eukaryota</taxon>
        <taxon>Fungi</taxon>
        <taxon>Dikarya</taxon>
        <taxon>Basidiomycota</taxon>
        <taxon>Agaricomycotina</taxon>
        <taxon>Agaricomycetes</taxon>
        <taxon>Cantharellales</taxon>
        <taxon>Ceratobasidiaceae</taxon>
        <taxon>Rhizoctonia</taxon>
        <taxon>Rhizoctonia solani AG-1</taxon>
    </lineage>
</organism>
<dbReference type="Gene3D" id="2.60.40.420">
    <property type="entry name" value="Cupredoxins - blue copper proteins"/>
    <property type="match status" value="1"/>
</dbReference>
<reference evidence="8 9" key="1">
    <citation type="submission" date="2014-11" db="EMBL/GenBank/DDBJ databases">
        <authorList>
            <person name="Wibberg Daniel"/>
        </authorList>
    </citation>
    <scope>NUCLEOTIDE SEQUENCE [LARGE SCALE GENOMIC DNA]</scope>
    <source>
        <strain evidence="8">Rhizoctonia solani AG1-IB 7/3/14</strain>
    </source>
</reference>
<keyword evidence="4" id="KW-0186">Copper</keyword>
<sequence>MQFRSIPLLLGVFLPVAQAALRQHTLTVTNGTSNADGYTRSSFLINGQTPGPHFVWDEGDDVSVTVINNAGDPITIHWHGIEQFGTPWSDGVPGLTQYPIQPGENFVYNFTLYQSGFYWYHSHYVSILDSTSKNTINPLPYLQKMQLDDGLKGTIFIRPDPSKPKPFNQISNDTTVLEQLETAELSPLMLNIYDYKHYTSEYWMSEWERTDVEQLCIDNIIVNGKGQVQCPNLNEITSLAASYQKPLTNKGCVRYGLSWQFFKY</sequence>